<accession>A0A024FXD8</accession>
<gene>
    <name evidence="1" type="ORF">BN9_131160</name>
</gene>
<name>A0A024FXD8_9STRA</name>
<evidence type="ECO:0000313" key="1">
    <source>
        <dbReference type="EMBL" id="CCI11557.1"/>
    </source>
</evidence>
<protein>
    <submittedName>
        <fullName evidence="1">Uncharacterized protein</fullName>
    </submittedName>
</protein>
<keyword evidence="2" id="KW-1185">Reference proteome</keyword>
<organism evidence="1 2">
    <name type="scientific">Albugo candida</name>
    <dbReference type="NCBI Taxonomy" id="65357"/>
    <lineage>
        <taxon>Eukaryota</taxon>
        <taxon>Sar</taxon>
        <taxon>Stramenopiles</taxon>
        <taxon>Oomycota</taxon>
        <taxon>Peronosporomycetes</taxon>
        <taxon>Albuginales</taxon>
        <taxon>Albuginaceae</taxon>
        <taxon>Albugo</taxon>
    </lineage>
</organism>
<proteinExistence type="predicted"/>
<evidence type="ECO:0000313" key="2">
    <source>
        <dbReference type="Proteomes" id="UP000053237"/>
    </source>
</evidence>
<dbReference type="EMBL" id="CAIX01001221">
    <property type="protein sequence ID" value="CCI11557.1"/>
    <property type="molecule type" value="Genomic_DNA"/>
</dbReference>
<comment type="caution">
    <text evidence="1">The sequence shown here is derived from an EMBL/GenBank/DDBJ whole genome shotgun (WGS) entry which is preliminary data.</text>
</comment>
<dbReference type="AlphaFoldDB" id="A0A024FXD8"/>
<reference evidence="1 2" key="1">
    <citation type="submission" date="2012-05" db="EMBL/GenBank/DDBJ databases">
        <title>Recombination and specialization in a pathogen metapopulation.</title>
        <authorList>
            <person name="Gardiner A."/>
            <person name="Kemen E."/>
            <person name="Schultz-Larsen T."/>
            <person name="MacLean D."/>
            <person name="Van Oosterhout C."/>
            <person name="Jones J.D.G."/>
        </authorList>
    </citation>
    <scope>NUCLEOTIDE SEQUENCE [LARGE SCALE GENOMIC DNA]</scope>
    <source>
        <strain evidence="1 2">Ac Nc2</strain>
    </source>
</reference>
<dbReference type="InParanoid" id="A0A024FXD8"/>
<dbReference type="Proteomes" id="UP000053237">
    <property type="component" value="Unassembled WGS sequence"/>
</dbReference>
<sequence>MKKRFARVETLDVDKKFQVYQIKIPESLEGEKFYIELQNSIMENTELLAPKNEVNVEINSHKMQKKLHSNPIESAIFSSDRTYLTTGVNPNDIIDKKKKRFARVETLDVDKKFQVYQIKIPESI</sequence>